<dbReference type="EMBL" id="JADGKB010000001">
    <property type="protein sequence ID" value="KAJ3262629.1"/>
    <property type="molecule type" value="Genomic_DNA"/>
</dbReference>
<dbReference type="GO" id="GO:0060271">
    <property type="term" value="P:cilium assembly"/>
    <property type="evidence" value="ECO:0007669"/>
    <property type="project" value="TreeGrafter"/>
</dbReference>
<comment type="caution">
    <text evidence="10">The sequence shown here is derived from an EMBL/GenBank/DDBJ whole genome shotgun (WGS) entry which is preliminary data.</text>
</comment>
<name>A0AAD5YBH5_9FUNG</name>
<keyword evidence="5" id="KW-0677">Repeat</keyword>
<feature type="coiled-coil region" evidence="9">
    <location>
        <begin position="540"/>
        <end position="567"/>
    </location>
</feature>
<accession>A0AAD5YBH5</accession>
<proteinExistence type="predicted"/>
<feature type="coiled-coil region" evidence="9">
    <location>
        <begin position="165"/>
        <end position="192"/>
    </location>
</feature>
<evidence type="ECO:0000313" key="10">
    <source>
        <dbReference type="EMBL" id="KAJ3262629.1"/>
    </source>
</evidence>
<evidence type="ECO:0000256" key="9">
    <source>
        <dbReference type="SAM" id="Coils"/>
    </source>
</evidence>
<evidence type="ECO:0000256" key="4">
    <source>
        <dbReference type="ARBA" id="ARBA00022574"/>
    </source>
</evidence>
<keyword evidence="7" id="KW-0206">Cytoskeleton</keyword>
<protein>
    <submittedName>
        <fullName evidence="10">Cilia- and flagella-associated protein 43</fullName>
    </submittedName>
</protein>
<keyword evidence="3" id="KW-0963">Cytoplasm</keyword>
<dbReference type="Proteomes" id="UP001210925">
    <property type="component" value="Unassembled WGS sequence"/>
</dbReference>
<evidence type="ECO:0000256" key="2">
    <source>
        <dbReference type="ARBA" id="ARBA00004245"/>
    </source>
</evidence>
<dbReference type="Pfam" id="PF25828">
    <property type="entry name" value="CC_Cfap43"/>
    <property type="match status" value="1"/>
</dbReference>
<organism evidence="10 11">
    <name type="scientific">Boothiomyces macroporosus</name>
    <dbReference type="NCBI Taxonomy" id="261099"/>
    <lineage>
        <taxon>Eukaryota</taxon>
        <taxon>Fungi</taxon>
        <taxon>Fungi incertae sedis</taxon>
        <taxon>Chytridiomycota</taxon>
        <taxon>Chytridiomycota incertae sedis</taxon>
        <taxon>Chytridiomycetes</taxon>
        <taxon>Rhizophydiales</taxon>
        <taxon>Terramycetaceae</taxon>
        <taxon>Boothiomyces</taxon>
    </lineage>
</organism>
<evidence type="ECO:0000256" key="8">
    <source>
        <dbReference type="ARBA" id="ARBA00023273"/>
    </source>
</evidence>
<sequence>MLDASKCLKIFAHDNQLGGAFGGGITPDLRHVFTVGRDGLVKRWDWKYNAQGRRAAIETTENFERFFSERKAQSQAITEKTETLSEYPEKEDQVEEEIVTTVQEVAHSNEVSNDKEMYRNFISIKLKAISEKLQKLIAKNEGAPSMEKIDRSEFVIDLKERDRLTEETDKKINKLREELEIENLKKRVLKNRIKKECWDSIEIIGQSIKSFKVDPMLGKLIEVTNYPVRRRSPAECLKLANIKRLRKVQILVDKECKLLNDQNNNNNDLDENMGETKLNYHPEIPNSVLLYEDIDLKTKESRRIQTFILGECILDIKESFLKKFKEMCKMKQDDIMKIEEKNERIAAILAQLQIQEKIFHPEFDEDEVPESIMEVKDSEVTVERFLNAEELKKLEAKRLKDEEWKRLQGEDNSRQRALMQMMGGKLEDRKDQEEKEEVVKPEWMNKPKEEMSDEEKKLLKEFEKKMAIFKEEQDKHRKALETELRKLQGMISDIQDGFDLKLRDFSNYKLSVDKTIYENELKMVKQTQYAIISANDDILEEQILKRIEQLKNEKINCTNEIPEIKKELERCREDYDTAIKRDKDIDKAFKKEFHTYDFYYDTLTKLYKRRGPGFDSLDKESEDLNPFTPFEKDVLQIEMNPISLTSADMPDGLALEVWNKFVEIRDKKISAELEVYNTSRYFKEMQALVQNVLEESDKIKMETEKVMTDLNQFLEYKFKSIYNIECLYPFKQGQVEVPQAPIVTNYSDAVLLHRSVVENLNEQVRNLGQLKVDALTEIKEYRKGIHALEWEIKMHDFQAEDLIIRTRDIQLLRVTKEMQEFLRSGDIHKQASEIANLEKISEHSQKVEMTNKDPCAPP</sequence>
<evidence type="ECO:0000256" key="3">
    <source>
        <dbReference type="ARBA" id="ARBA00022490"/>
    </source>
</evidence>
<keyword evidence="4" id="KW-0853">WD repeat</keyword>
<gene>
    <name evidence="10" type="primary">WDR96</name>
    <name evidence="10" type="ORF">HK103_000158</name>
</gene>
<keyword evidence="11" id="KW-1185">Reference proteome</keyword>
<evidence type="ECO:0000256" key="1">
    <source>
        <dbReference type="ARBA" id="ARBA00004138"/>
    </source>
</evidence>
<evidence type="ECO:0000256" key="7">
    <source>
        <dbReference type="ARBA" id="ARBA00023212"/>
    </source>
</evidence>
<dbReference type="AlphaFoldDB" id="A0AAD5YBH5"/>
<dbReference type="GO" id="GO:0005930">
    <property type="term" value="C:axoneme"/>
    <property type="evidence" value="ECO:0007669"/>
    <property type="project" value="TreeGrafter"/>
</dbReference>
<keyword evidence="6 9" id="KW-0175">Coiled coil</keyword>
<evidence type="ECO:0000256" key="6">
    <source>
        <dbReference type="ARBA" id="ARBA00023054"/>
    </source>
</evidence>
<evidence type="ECO:0000313" key="11">
    <source>
        <dbReference type="Proteomes" id="UP001210925"/>
    </source>
</evidence>
<feature type="coiled-coil region" evidence="9">
    <location>
        <begin position="452"/>
        <end position="490"/>
    </location>
</feature>
<keyword evidence="10" id="KW-0969">Cilium</keyword>
<keyword evidence="10" id="KW-0282">Flagellum</keyword>
<evidence type="ECO:0000256" key="5">
    <source>
        <dbReference type="ARBA" id="ARBA00022737"/>
    </source>
</evidence>
<dbReference type="PANTHER" id="PTHR14885:SF1">
    <property type="entry name" value="CILIA- AND FLAGELLA-ASSOCIATED PROTEIN 43"/>
    <property type="match status" value="1"/>
</dbReference>
<feature type="coiled-coil region" evidence="9">
    <location>
        <begin position="321"/>
        <end position="358"/>
    </location>
</feature>
<dbReference type="PANTHER" id="PTHR14885">
    <property type="entry name" value="CILIA- AND FLAGELLA-ASSOCIATED PROTEIN 43-RELATED"/>
    <property type="match status" value="1"/>
</dbReference>
<reference evidence="10" key="1">
    <citation type="submission" date="2020-05" db="EMBL/GenBank/DDBJ databases">
        <title>Phylogenomic resolution of chytrid fungi.</title>
        <authorList>
            <person name="Stajich J.E."/>
            <person name="Amses K."/>
            <person name="Simmons R."/>
            <person name="Seto K."/>
            <person name="Myers J."/>
            <person name="Bonds A."/>
            <person name="Quandt C.A."/>
            <person name="Barry K."/>
            <person name="Liu P."/>
            <person name="Grigoriev I."/>
            <person name="Longcore J.E."/>
            <person name="James T.Y."/>
        </authorList>
    </citation>
    <scope>NUCLEOTIDE SEQUENCE</scope>
    <source>
        <strain evidence="10">PLAUS21</strain>
    </source>
</reference>
<comment type="subcellular location">
    <subcellularLocation>
        <location evidence="1">Cell projection</location>
        <location evidence="1">Cilium</location>
    </subcellularLocation>
    <subcellularLocation>
        <location evidence="2">Cytoplasm</location>
        <location evidence="2">Cytoskeleton</location>
    </subcellularLocation>
</comment>
<keyword evidence="8" id="KW-0966">Cell projection</keyword>